<evidence type="ECO:0000313" key="6">
    <source>
        <dbReference type="EMBL" id="KAK6194817.1"/>
    </source>
</evidence>
<protein>
    <recommendedName>
        <fullName evidence="5">Fibrinogen C-terminal domain-containing protein</fullName>
    </recommendedName>
</protein>
<dbReference type="Gene3D" id="3.90.215.10">
    <property type="entry name" value="Gamma Fibrinogen, chain A, domain 1"/>
    <property type="match status" value="1"/>
</dbReference>
<feature type="region of interest" description="Disordered" evidence="3">
    <location>
        <begin position="55"/>
        <end position="80"/>
    </location>
</feature>
<feature type="domain" description="Fibrinogen C-terminal" evidence="5">
    <location>
        <begin position="648"/>
        <end position="858"/>
    </location>
</feature>
<dbReference type="PANTHER" id="PTHR19143">
    <property type="entry name" value="FIBRINOGEN/TENASCIN/ANGIOPOEITIN"/>
    <property type="match status" value="1"/>
</dbReference>
<proteinExistence type="predicted"/>
<dbReference type="Proteomes" id="UP001347796">
    <property type="component" value="Unassembled WGS sequence"/>
</dbReference>
<dbReference type="InterPro" id="IPR020837">
    <property type="entry name" value="Fibrinogen_CS"/>
</dbReference>
<dbReference type="InterPro" id="IPR036056">
    <property type="entry name" value="Fibrinogen-like_C"/>
</dbReference>
<evidence type="ECO:0000256" key="1">
    <source>
        <dbReference type="ARBA" id="ARBA00023157"/>
    </source>
</evidence>
<keyword evidence="4" id="KW-0812">Transmembrane</keyword>
<keyword evidence="7" id="KW-1185">Reference proteome</keyword>
<feature type="coiled-coil region" evidence="2">
    <location>
        <begin position="325"/>
        <end position="352"/>
    </location>
</feature>
<evidence type="ECO:0000256" key="3">
    <source>
        <dbReference type="SAM" id="MobiDB-lite"/>
    </source>
</evidence>
<sequence length="864" mass="100242">MLREFVFFVFILEFFILTNGLFFSKIQRGDITETESKEEIDKKTELSLTKNMKFNDKKDSKDSNVGFSEKEDDPTLSSLPPVSTGLYATIQKLQEQVLNLHQLHDKERTKIRRLERRVRECKDGVAVTKSDVVQLKQSVREMTSGYSEIQESFQDIKLQTSGVGLKLDQRQKDYRKLHVLATSNAESLNNLWNNFTELSNSKNTDIQHPKSIKKDVKILSARQRQQSNQIAQLQSIMDNLVTVSINKTKTIVTVNLSNGTNITKNILEEIDNWDSGSGEVEKEYIVVGDREGSNREEEDILGFSGDGELPDLFPDYEDLDYLDNVIDLRDNISNIENSLQNLENQVRESVSTNIMERVTLEVKNLIQKERESIDIMADDRDEAFAQLQEQYNKMVDKIKVIDEKIQSIQLGDFMKNLQESLINFTQNVITLDQWKTASSQIINSTQFNQHQIMQLKGEIINTTNIISKLKWRTSHRQDKVDQQYRVLQMHIINLNNSMQDLREHVTYIATMQSSRRPSMETNGNTRYLPPSTDVLSRLEDLGLQITYNENRIAKMETRVLNQSLYECQKANNDLFQDSKLLQLDHDIQESKKSATIMKGMLKRLDRAIYRVHSYAKNSSDVINTLQSKFFSWDVYIPIIQLLRQEVSNLLYTLPIDCNSYFRRGYTDDGIYVIFPPSALQSIKIPCIMDKDGGWTVIQRRINGATKFARSWSEYAVGFGNPMTEFWIGNEFIHLLTSRKNYSLQIEMLDIFDSYWIVDYDYFNLASKEDQYRLSVDGFSGNATDGMAYSNDMTFSTQDKDNDLSSTHCAKYYTAGWWYRHCQYSNLNGRFDAGIVWFNKDWQDWIQLKATVMKIRPQISDKSNS</sequence>
<dbReference type="InterPro" id="IPR002181">
    <property type="entry name" value="Fibrinogen_a/b/g_C_dom"/>
</dbReference>
<evidence type="ECO:0000256" key="2">
    <source>
        <dbReference type="SAM" id="Coils"/>
    </source>
</evidence>
<dbReference type="SUPFAM" id="SSF56496">
    <property type="entry name" value="Fibrinogen C-terminal domain-like"/>
    <property type="match status" value="1"/>
</dbReference>
<dbReference type="PANTHER" id="PTHR19143:SF444">
    <property type="entry name" value="PROTEIN SCABROUS"/>
    <property type="match status" value="1"/>
</dbReference>
<evidence type="ECO:0000313" key="7">
    <source>
        <dbReference type="Proteomes" id="UP001347796"/>
    </source>
</evidence>
<dbReference type="GO" id="GO:0005615">
    <property type="term" value="C:extracellular space"/>
    <property type="evidence" value="ECO:0007669"/>
    <property type="project" value="TreeGrafter"/>
</dbReference>
<dbReference type="Pfam" id="PF00147">
    <property type="entry name" value="Fibrinogen_C"/>
    <property type="match status" value="1"/>
</dbReference>
<reference evidence="6 7" key="1">
    <citation type="submission" date="2024-01" db="EMBL/GenBank/DDBJ databases">
        <title>The genome of the rayed Mediterranean limpet Patella caerulea (Linnaeus, 1758).</title>
        <authorList>
            <person name="Anh-Thu Weber A."/>
            <person name="Halstead-Nussloch G."/>
        </authorList>
    </citation>
    <scope>NUCLEOTIDE SEQUENCE [LARGE SCALE GENOMIC DNA]</scope>
    <source>
        <strain evidence="6">AATW-2023a</strain>
        <tissue evidence="6">Whole specimen</tissue>
    </source>
</reference>
<dbReference type="PROSITE" id="PS51406">
    <property type="entry name" value="FIBRINOGEN_C_2"/>
    <property type="match status" value="1"/>
</dbReference>
<organism evidence="6 7">
    <name type="scientific">Patella caerulea</name>
    <name type="common">Rayed Mediterranean limpet</name>
    <dbReference type="NCBI Taxonomy" id="87958"/>
    <lineage>
        <taxon>Eukaryota</taxon>
        <taxon>Metazoa</taxon>
        <taxon>Spiralia</taxon>
        <taxon>Lophotrochozoa</taxon>
        <taxon>Mollusca</taxon>
        <taxon>Gastropoda</taxon>
        <taxon>Patellogastropoda</taxon>
        <taxon>Patelloidea</taxon>
        <taxon>Patellidae</taxon>
        <taxon>Patella</taxon>
    </lineage>
</organism>
<keyword evidence="4" id="KW-0472">Membrane</keyword>
<dbReference type="SMART" id="SM00186">
    <property type="entry name" value="FBG"/>
    <property type="match status" value="1"/>
</dbReference>
<evidence type="ECO:0000259" key="5">
    <source>
        <dbReference type="PROSITE" id="PS51406"/>
    </source>
</evidence>
<gene>
    <name evidence="6" type="ORF">SNE40_000365</name>
</gene>
<feature type="transmembrane region" description="Helical" evidence="4">
    <location>
        <begin position="5"/>
        <end position="23"/>
    </location>
</feature>
<dbReference type="EMBL" id="JAZGQO010000001">
    <property type="protein sequence ID" value="KAK6194817.1"/>
    <property type="molecule type" value="Genomic_DNA"/>
</dbReference>
<dbReference type="InterPro" id="IPR050373">
    <property type="entry name" value="Fibrinogen_C-term_domain"/>
</dbReference>
<comment type="caution">
    <text evidence="6">The sequence shown here is derived from an EMBL/GenBank/DDBJ whole genome shotgun (WGS) entry which is preliminary data.</text>
</comment>
<accession>A0AAN8Q260</accession>
<keyword evidence="1" id="KW-1015">Disulfide bond</keyword>
<name>A0AAN8Q260_PATCE</name>
<keyword evidence="4" id="KW-1133">Transmembrane helix</keyword>
<keyword evidence="2" id="KW-0175">Coiled coil</keyword>
<dbReference type="InterPro" id="IPR014716">
    <property type="entry name" value="Fibrinogen_a/b/g_C_1"/>
</dbReference>
<dbReference type="CDD" id="cd00087">
    <property type="entry name" value="FReD"/>
    <property type="match status" value="1"/>
</dbReference>
<dbReference type="PROSITE" id="PS00514">
    <property type="entry name" value="FIBRINOGEN_C_1"/>
    <property type="match status" value="1"/>
</dbReference>
<dbReference type="AlphaFoldDB" id="A0AAN8Q260"/>
<evidence type="ECO:0000256" key="4">
    <source>
        <dbReference type="SAM" id="Phobius"/>
    </source>
</evidence>